<dbReference type="KEGG" id="ote:Oter_2593"/>
<evidence type="ECO:0000313" key="3">
    <source>
        <dbReference type="Proteomes" id="UP000007013"/>
    </source>
</evidence>
<feature type="transmembrane region" description="Helical" evidence="1">
    <location>
        <begin position="25"/>
        <end position="45"/>
    </location>
</feature>
<evidence type="ECO:0000313" key="2">
    <source>
        <dbReference type="EMBL" id="ACB75875.1"/>
    </source>
</evidence>
<organism evidence="2 3">
    <name type="scientific">Opitutus terrae (strain DSM 11246 / JCM 15787 / PB90-1)</name>
    <dbReference type="NCBI Taxonomy" id="452637"/>
    <lineage>
        <taxon>Bacteria</taxon>
        <taxon>Pseudomonadati</taxon>
        <taxon>Verrucomicrobiota</taxon>
        <taxon>Opitutia</taxon>
        <taxon>Opitutales</taxon>
        <taxon>Opitutaceae</taxon>
        <taxon>Opitutus</taxon>
    </lineage>
</organism>
<protein>
    <submittedName>
        <fullName evidence="2">Uncharacterized protein</fullName>
    </submittedName>
</protein>
<dbReference type="Proteomes" id="UP000007013">
    <property type="component" value="Chromosome"/>
</dbReference>
<dbReference type="HOGENOM" id="CLU_2826928_0_0_0"/>
<keyword evidence="1" id="KW-0812">Transmembrane</keyword>
<sequence>MVACAFHLDDITQKIPGLTILQAKAALVGVGILVVGCGWLGFRLAGIPFAKRRPIQPPETTRGAGP</sequence>
<dbReference type="STRING" id="452637.Oter_2593"/>
<accession>B1ZTZ3</accession>
<evidence type="ECO:0000256" key="1">
    <source>
        <dbReference type="SAM" id="Phobius"/>
    </source>
</evidence>
<keyword evidence="1" id="KW-0472">Membrane</keyword>
<reference evidence="2 3" key="1">
    <citation type="journal article" date="2011" name="J. Bacteriol.">
        <title>Genome sequence of the verrucomicrobium Opitutus terrae PB90-1, an abundant inhabitant of rice paddy soil ecosystems.</title>
        <authorList>
            <person name="van Passel M.W."/>
            <person name="Kant R."/>
            <person name="Palva A."/>
            <person name="Copeland A."/>
            <person name="Lucas S."/>
            <person name="Lapidus A."/>
            <person name="Glavina del Rio T."/>
            <person name="Pitluck S."/>
            <person name="Goltsman E."/>
            <person name="Clum A."/>
            <person name="Sun H."/>
            <person name="Schmutz J."/>
            <person name="Larimer F.W."/>
            <person name="Land M.L."/>
            <person name="Hauser L."/>
            <person name="Kyrpides N."/>
            <person name="Mikhailova N."/>
            <person name="Richardson P.P."/>
            <person name="Janssen P.H."/>
            <person name="de Vos W.M."/>
            <person name="Smidt H."/>
        </authorList>
    </citation>
    <scope>NUCLEOTIDE SEQUENCE [LARGE SCALE GENOMIC DNA]</scope>
    <source>
        <strain evidence="3">DSM 11246 / JCM 15787 / PB90-1</strain>
    </source>
</reference>
<dbReference type="EMBL" id="CP001032">
    <property type="protein sequence ID" value="ACB75875.1"/>
    <property type="molecule type" value="Genomic_DNA"/>
</dbReference>
<dbReference type="AlphaFoldDB" id="B1ZTZ3"/>
<keyword evidence="3" id="KW-1185">Reference proteome</keyword>
<name>B1ZTZ3_OPITP</name>
<proteinExistence type="predicted"/>
<gene>
    <name evidence="2" type="ordered locus">Oter_2593</name>
</gene>
<keyword evidence="1" id="KW-1133">Transmembrane helix</keyword>